<feature type="domain" description="SPOR" evidence="7">
    <location>
        <begin position="294"/>
        <end position="378"/>
    </location>
</feature>
<dbReference type="SUPFAM" id="SSF50685">
    <property type="entry name" value="Barwin-like endoglucanases"/>
    <property type="match status" value="1"/>
</dbReference>
<dbReference type="InterPro" id="IPR034718">
    <property type="entry name" value="RlpA"/>
</dbReference>
<evidence type="ECO:0000256" key="2">
    <source>
        <dbReference type="ARBA" id="ARBA00023239"/>
    </source>
</evidence>
<feature type="region of interest" description="Disordered" evidence="6">
    <location>
        <begin position="209"/>
        <end position="228"/>
    </location>
</feature>
<dbReference type="GO" id="GO:0008932">
    <property type="term" value="F:lytic endotransglycosylase activity"/>
    <property type="evidence" value="ECO:0007669"/>
    <property type="project" value="UniProtKB-UniRule"/>
</dbReference>
<comment type="similarity">
    <text evidence="4 5">Belongs to the RlpA family.</text>
</comment>
<dbReference type="EC" id="4.2.2.-" evidence="4"/>
<proteinExistence type="inferred from homology"/>
<organism evidence="8 9">
    <name type="scientific">Candidatus Paracaedimonas acanthamoebae</name>
    <dbReference type="NCBI Taxonomy" id="244581"/>
    <lineage>
        <taxon>Bacteria</taxon>
        <taxon>Pseudomonadati</taxon>
        <taxon>Pseudomonadota</taxon>
        <taxon>Alphaproteobacteria</taxon>
        <taxon>Holosporales</taxon>
        <taxon>Caedimonadaceae</taxon>
        <taxon>Candidatus Paracaedimonas</taxon>
    </lineage>
</organism>
<dbReference type="Gene3D" id="2.40.40.10">
    <property type="entry name" value="RlpA-like domain"/>
    <property type="match status" value="1"/>
</dbReference>
<keyword evidence="2 4" id="KW-0456">Lyase</keyword>
<dbReference type="AlphaFoldDB" id="A0A8J7PLP9"/>
<reference evidence="8" key="1">
    <citation type="submission" date="2021-02" db="EMBL/GenBank/DDBJ databases">
        <title>Thiocyanate and organic carbon inputs drive convergent selection for specific autotrophic Afipia and Thiobacillus strains within complex microbiomes.</title>
        <authorList>
            <person name="Huddy R.J."/>
            <person name="Sachdeva R."/>
            <person name="Kadzinga F."/>
            <person name="Kantor R.S."/>
            <person name="Harrison S.T.L."/>
            <person name="Banfield J.F."/>
        </authorList>
    </citation>
    <scope>NUCLEOTIDE SEQUENCE</scope>
    <source>
        <strain evidence="8">SCN18_10_11_15_R4_P_38_20</strain>
    </source>
</reference>
<dbReference type="NCBIfam" id="TIGR00413">
    <property type="entry name" value="rlpA"/>
    <property type="match status" value="1"/>
</dbReference>
<dbReference type="GO" id="GO:0071555">
    <property type="term" value="P:cell wall organization"/>
    <property type="evidence" value="ECO:0007669"/>
    <property type="project" value="UniProtKB-KW"/>
</dbReference>
<dbReference type="InterPro" id="IPR007730">
    <property type="entry name" value="SPOR-like_dom"/>
</dbReference>
<evidence type="ECO:0000313" key="9">
    <source>
        <dbReference type="Proteomes" id="UP000664414"/>
    </source>
</evidence>
<name>A0A8J7PLP9_9PROT</name>
<accession>A0A8J7PLP9</accession>
<dbReference type="InterPro" id="IPR012997">
    <property type="entry name" value="RplA"/>
</dbReference>
<evidence type="ECO:0000259" key="7">
    <source>
        <dbReference type="PROSITE" id="PS51724"/>
    </source>
</evidence>
<evidence type="ECO:0000256" key="6">
    <source>
        <dbReference type="SAM" id="MobiDB-lite"/>
    </source>
</evidence>
<evidence type="ECO:0000256" key="3">
    <source>
        <dbReference type="ARBA" id="ARBA00023316"/>
    </source>
</evidence>
<dbReference type="PANTHER" id="PTHR34183:SF1">
    <property type="entry name" value="ENDOLYTIC PEPTIDOGLYCAN TRANSGLYCOSYLASE RLPA"/>
    <property type="match status" value="1"/>
</dbReference>
<comment type="function">
    <text evidence="4">Lytic transglycosylase with a strong preference for naked glycan strands that lack stem peptides.</text>
</comment>
<dbReference type="Pfam" id="PF05036">
    <property type="entry name" value="SPOR"/>
    <property type="match status" value="1"/>
</dbReference>
<dbReference type="EMBL" id="JAFKGL010000012">
    <property type="protein sequence ID" value="MBN9412763.1"/>
    <property type="molecule type" value="Genomic_DNA"/>
</dbReference>
<dbReference type="GO" id="GO:0042834">
    <property type="term" value="F:peptidoglycan binding"/>
    <property type="evidence" value="ECO:0007669"/>
    <property type="project" value="InterPro"/>
</dbReference>
<dbReference type="InterPro" id="IPR036680">
    <property type="entry name" value="SPOR-like_sf"/>
</dbReference>
<sequence>MLNAIDRAEVVHLITQIKSKHSIKSFAQVLSLLATLFLGACGGPCDDFESLSACSQVHPNFAKKAYNKPYQIKGEWYTPQSHYNIDEEGIASYYGGTDVFHGRKTSNGEIFDMNEVSAAHKTAPIPCVLEVKNLENGRSIKVKVNDRGPFIEGRIIDVSRRTAQLLGFYKQGTARVRVKILMPETMILVQGHTNTIEPGLKETLLAQNVPQKKQKEKQNSFNKTRAPQNHEPILLALKDEITKFSQEIKHEEKKSEKTEPIIQKVNYTSSRNGAGQATYKKGNNARYRTNASKASFTKGVFIQAGTFAHPQQAQQAKVLIQRRLSSMPVRLESIKFSKKQLYRVVVGPCGNDVQARKLANHIKSMGCSTPSDSIVVFNG</sequence>
<protein>
    <recommendedName>
        <fullName evidence="4">Endolytic peptidoglycan transglycosylase RlpA</fullName>
        <ecNumber evidence="4">4.2.2.-</ecNumber>
    </recommendedName>
</protein>
<dbReference type="PROSITE" id="PS51724">
    <property type="entry name" value="SPOR"/>
    <property type="match status" value="1"/>
</dbReference>
<dbReference type="InterPro" id="IPR009009">
    <property type="entry name" value="RlpA-like_DPBB"/>
</dbReference>
<comment type="caution">
    <text evidence="8">The sequence shown here is derived from an EMBL/GenBank/DDBJ whole genome shotgun (WGS) entry which is preliminary data.</text>
</comment>
<dbReference type="GO" id="GO:0000270">
    <property type="term" value="P:peptidoglycan metabolic process"/>
    <property type="evidence" value="ECO:0007669"/>
    <property type="project" value="UniProtKB-UniRule"/>
</dbReference>
<dbReference type="SUPFAM" id="SSF110997">
    <property type="entry name" value="Sporulation related repeat"/>
    <property type="match status" value="1"/>
</dbReference>
<dbReference type="PANTHER" id="PTHR34183">
    <property type="entry name" value="ENDOLYTIC PEPTIDOGLYCAN TRANSGLYCOSYLASE RLPA"/>
    <property type="match status" value="1"/>
</dbReference>
<dbReference type="CDD" id="cd22268">
    <property type="entry name" value="DPBB_RlpA-like"/>
    <property type="match status" value="1"/>
</dbReference>
<evidence type="ECO:0000256" key="5">
    <source>
        <dbReference type="RuleBase" id="RU003495"/>
    </source>
</evidence>
<dbReference type="Gene3D" id="3.30.70.1070">
    <property type="entry name" value="Sporulation related repeat"/>
    <property type="match status" value="1"/>
</dbReference>
<evidence type="ECO:0000256" key="4">
    <source>
        <dbReference type="HAMAP-Rule" id="MF_02071"/>
    </source>
</evidence>
<dbReference type="Proteomes" id="UP000664414">
    <property type="component" value="Unassembled WGS sequence"/>
</dbReference>
<dbReference type="InterPro" id="IPR036908">
    <property type="entry name" value="RlpA-like_sf"/>
</dbReference>
<dbReference type="Pfam" id="PF03330">
    <property type="entry name" value="DPBB_1"/>
    <property type="match status" value="1"/>
</dbReference>
<evidence type="ECO:0000313" key="8">
    <source>
        <dbReference type="EMBL" id="MBN9412763.1"/>
    </source>
</evidence>
<keyword evidence="3 4" id="KW-0961">Cell wall biogenesis/degradation</keyword>
<gene>
    <name evidence="4" type="primary">rlpA</name>
    <name evidence="8" type="ORF">J0H12_02395</name>
</gene>
<keyword evidence="1" id="KW-0732">Signal</keyword>
<dbReference type="HAMAP" id="MF_02071">
    <property type="entry name" value="RlpA"/>
    <property type="match status" value="1"/>
</dbReference>
<evidence type="ECO:0000256" key="1">
    <source>
        <dbReference type="ARBA" id="ARBA00022729"/>
    </source>
</evidence>